<evidence type="ECO:0000256" key="3">
    <source>
        <dbReference type="ARBA" id="ARBA00022598"/>
    </source>
</evidence>
<comment type="similarity">
    <text evidence="10">Belongs to the class-I aminoacyl-tRNA synthetase family. TyrS type 2 subfamily.</text>
</comment>
<dbReference type="InterPro" id="IPR054608">
    <property type="entry name" value="SYY-like_C"/>
</dbReference>
<dbReference type="GO" id="GO:0003723">
    <property type="term" value="F:RNA binding"/>
    <property type="evidence" value="ECO:0007669"/>
    <property type="project" value="UniProtKB-KW"/>
</dbReference>
<feature type="binding site" evidence="10">
    <location>
        <position position="232"/>
    </location>
    <ligand>
        <name>ATP</name>
        <dbReference type="ChEBI" id="CHEBI:30616"/>
    </ligand>
</feature>
<dbReference type="InterPro" id="IPR024088">
    <property type="entry name" value="Tyr-tRNA-ligase_bac-type"/>
</dbReference>
<keyword evidence="3 10" id="KW-0436">Ligase</keyword>
<evidence type="ECO:0000256" key="5">
    <source>
        <dbReference type="ARBA" id="ARBA00022840"/>
    </source>
</evidence>
<proteinExistence type="inferred from homology"/>
<comment type="subcellular location">
    <subcellularLocation>
        <location evidence="10">Cytoplasm</location>
    </subcellularLocation>
</comment>
<feature type="short sequence motif" description="'HIGH' region" evidence="10">
    <location>
        <begin position="45"/>
        <end position="54"/>
    </location>
</feature>
<protein>
    <recommendedName>
        <fullName evidence="10">Tyrosine--tRNA ligase</fullName>
        <ecNumber evidence="10">6.1.1.1</ecNumber>
    </recommendedName>
    <alternativeName>
        <fullName evidence="10">Tyrosyl-tRNA synthetase</fullName>
        <shortName evidence="10">TyrRS</shortName>
    </alternativeName>
</protein>
<accession>A0A938XRP8</accession>
<organism evidence="13 14">
    <name type="scientific">Halanaerobacter jeridensis</name>
    <dbReference type="NCBI Taxonomy" id="706427"/>
    <lineage>
        <taxon>Bacteria</taxon>
        <taxon>Bacillati</taxon>
        <taxon>Bacillota</taxon>
        <taxon>Clostridia</taxon>
        <taxon>Halanaerobiales</taxon>
        <taxon>Halobacteroidaceae</taxon>
        <taxon>Halanaerobacter</taxon>
    </lineage>
</organism>
<dbReference type="Gene3D" id="1.10.240.10">
    <property type="entry name" value="Tyrosyl-Transfer RNA Synthetase"/>
    <property type="match status" value="1"/>
</dbReference>
<dbReference type="EMBL" id="JAFBDQ010000005">
    <property type="protein sequence ID" value="MBM7556529.1"/>
    <property type="molecule type" value="Genomic_DNA"/>
</dbReference>
<dbReference type="InterPro" id="IPR024108">
    <property type="entry name" value="Tyr-tRNA-ligase_bac_2"/>
</dbReference>
<dbReference type="GO" id="GO:0004831">
    <property type="term" value="F:tyrosine-tRNA ligase activity"/>
    <property type="evidence" value="ECO:0007669"/>
    <property type="project" value="UniProtKB-UniRule"/>
</dbReference>
<dbReference type="Proteomes" id="UP000774000">
    <property type="component" value="Unassembled WGS sequence"/>
</dbReference>
<name>A0A938XRP8_9FIRM</name>
<dbReference type="SUPFAM" id="SSF55174">
    <property type="entry name" value="Alpha-L RNA-binding motif"/>
    <property type="match status" value="1"/>
</dbReference>
<dbReference type="PRINTS" id="PR01040">
    <property type="entry name" value="TRNASYNTHTYR"/>
</dbReference>
<dbReference type="GO" id="GO:0006437">
    <property type="term" value="P:tyrosyl-tRNA aminoacylation"/>
    <property type="evidence" value="ECO:0007669"/>
    <property type="project" value="UniProtKB-UniRule"/>
</dbReference>
<sequence length="406" mass="46269">MEIAEQLEIIKRGSSEMIGEDDLVDKLKEAKKEDRPLKVKLGLDPTAPDIHLGHTVVLQKLKQFQDMGHEVYLLIGDFTGKIGDPTGKSETRQQLTDEEVKKNAETYKEQMFKVLDSEKTKVVFNSEWLSDLDFSDAIELSSQYTVARMLEREDFSNRYQNNQPISIHEFFYPILQAYDSVAIEADVELGGTDQKFNLLAGRKLQKEYGQQPQAIIMMPLLEGLDGVNKMSKSKDNYIGIDEAPSEMYGKTMSLPDELIGRYFELVTDLAGDEVETIKSGLEDGSYHPMKAKKKLARTIVAEYYDEEVAEQAAQEFQKVFKQGGTPDDIDEIVIKKEELENGEMWIVDLVDATGLVDSKSQIRRLIKQGAVRFNDEKYEKINIDIEVEDEMIVRVGKKRFAKIILK</sequence>
<dbReference type="EC" id="6.1.1.1" evidence="10"/>
<evidence type="ECO:0000313" key="13">
    <source>
        <dbReference type="EMBL" id="MBM7556529.1"/>
    </source>
</evidence>
<dbReference type="CDD" id="cd00805">
    <property type="entry name" value="TyrRS_core"/>
    <property type="match status" value="1"/>
</dbReference>
<keyword evidence="5 10" id="KW-0067">ATP-binding</keyword>
<evidence type="ECO:0000256" key="9">
    <source>
        <dbReference type="ARBA" id="ARBA00048248"/>
    </source>
</evidence>
<keyword evidence="8 10" id="KW-0030">Aminoacyl-tRNA synthetase</keyword>
<dbReference type="SUPFAM" id="SSF52374">
    <property type="entry name" value="Nucleotidylyl transferase"/>
    <property type="match status" value="1"/>
</dbReference>
<comment type="catalytic activity">
    <reaction evidence="9 10">
        <text>tRNA(Tyr) + L-tyrosine + ATP = L-tyrosyl-tRNA(Tyr) + AMP + diphosphate + H(+)</text>
        <dbReference type="Rhea" id="RHEA:10220"/>
        <dbReference type="Rhea" id="RHEA-COMP:9706"/>
        <dbReference type="Rhea" id="RHEA-COMP:9707"/>
        <dbReference type="ChEBI" id="CHEBI:15378"/>
        <dbReference type="ChEBI" id="CHEBI:30616"/>
        <dbReference type="ChEBI" id="CHEBI:33019"/>
        <dbReference type="ChEBI" id="CHEBI:58315"/>
        <dbReference type="ChEBI" id="CHEBI:78442"/>
        <dbReference type="ChEBI" id="CHEBI:78536"/>
        <dbReference type="ChEBI" id="CHEBI:456215"/>
        <dbReference type="EC" id="6.1.1.1"/>
    </reaction>
</comment>
<dbReference type="InterPro" id="IPR001412">
    <property type="entry name" value="aa-tRNA-synth_I_CS"/>
</dbReference>
<dbReference type="AlphaFoldDB" id="A0A938XRP8"/>
<comment type="function">
    <text evidence="10">Catalyzes the attachment of tyrosine to tRNA(Tyr) in a two-step reaction: tyrosine is first activated by ATP to form Tyr-AMP and then transferred to the acceptor end of tRNA(Tyr).</text>
</comment>
<dbReference type="Gene3D" id="3.40.50.620">
    <property type="entry name" value="HUPs"/>
    <property type="match status" value="1"/>
</dbReference>
<dbReference type="FunFam" id="3.40.50.620:FF:000061">
    <property type="entry name" value="Tyrosine--tRNA ligase"/>
    <property type="match status" value="1"/>
</dbReference>
<dbReference type="PANTHER" id="PTHR11766">
    <property type="entry name" value="TYROSYL-TRNA SYNTHETASE"/>
    <property type="match status" value="1"/>
</dbReference>
<comment type="subunit">
    <text evidence="1 10">Homodimer.</text>
</comment>
<evidence type="ECO:0000256" key="7">
    <source>
        <dbReference type="ARBA" id="ARBA00022917"/>
    </source>
</evidence>
<dbReference type="Pfam" id="PF00579">
    <property type="entry name" value="tRNA-synt_1b"/>
    <property type="match status" value="1"/>
</dbReference>
<dbReference type="RefSeq" id="WP_204701300.1">
    <property type="nucleotide sequence ID" value="NZ_JAFBDQ010000005.1"/>
</dbReference>
<dbReference type="InterPro" id="IPR002305">
    <property type="entry name" value="aa-tRNA-synth_Ic"/>
</dbReference>
<evidence type="ECO:0000313" key="14">
    <source>
        <dbReference type="Proteomes" id="UP000774000"/>
    </source>
</evidence>
<dbReference type="Pfam" id="PF22421">
    <property type="entry name" value="SYY_C-terminal"/>
    <property type="match status" value="1"/>
</dbReference>
<dbReference type="GO" id="GO:0005524">
    <property type="term" value="F:ATP binding"/>
    <property type="evidence" value="ECO:0007669"/>
    <property type="project" value="UniProtKB-UniRule"/>
</dbReference>
<evidence type="ECO:0000256" key="8">
    <source>
        <dbReference type="ARBA" id="ARBA00023146"/>
    </source>
</evidence>
<evidence type="ECO:0000256" key="4">
    <source>
        <dbReference type="ARBA" id="ARBA00022741"/>
    </source>
</evidence>
<gene>
    <name evidence="10" type="primary">tyrS</name>
    <name evidence="13" type="ORF">JOC47_001372</name>
</gene>
<comment type="caution">
    <text evidence="13">The sequence shown here is derived from an EMBL/GenBank/DDBJ whole genome shotgun (WGS) entry which is preliminary data.</text>
</comment>
<evidence type="ECO:0000256" key="2">
    <source>
        <dbReference type="ARBA" id="ARBA00022490"/>
    </source>
</evidence>
<dbReference type="PROSITE" id="PS00178">
    <property type="entry name" value="AA_TRNA_LIGASE_I"/>
    <property type="match status" value="1"/>
</dbReference>
<dbReference type="InterPro" id="IPR036986">
    <property type="entry name" value="S4_RNA-bd_sf"/>
</dbReference>
<evidence type="ECO:0000256" key="10">
    <source>
        <dbReference type="HAMAP-Rule" id="MF_02007"/>
    </source>
</evidence>
<dbReference type="Gene3D" id="3.10.290.10">
    <property type="entry name" value="RNA-binding S4 domain"/>
    <property type="match status" value="1"/>
</dbReference>
<dbReference type="CDD" id="cd00165">
    <property type="entry name" value="S4"/>
    <property type="match status" value="1"/>
</dbReference>
<dbReference type="InterPro" id="IPR002307">
    <property type="entry name" value="Tyr-tRNA-ligase"/>
</dbReference>
<feature type="short sequence motif" description="'KMSKS' region" evidence="10">
    <location>
        <begin position="229"/>
        <end position="233"/>
    </location>
</feature>
<reference evidence="13" key="1">
    <citation type="submission" date="2021-01" db="EMBL/GenBank/DDBJ databases">
        <title>Genomic Encyclopedia of Type Strains, Phase IV (KMG-IV): sequencing the most valuable type-strain genomes for metagenomic binning, comparative biology and taxonomic classification.</title>
        <authorList>
            <person name="Goeker M."/>
        </authorList>
    </citation>
    <scope>NUCLEOTIDE SEQUENCE</scope>
    <source>
        <strain evidence="13">DSM 23230</strain>
    </source>
</reference>
<keyword evidence="4 10" id="KW-0547">Nucleotide-binding</keyword>
<dbReference type="PROSITE" id="PS50889">
    <property type="entry name" value="S4"/>
    <property type="match status" value="1"/>
</dbReference>
<feature type="domain" description="Tyrosine--tRNA ligase SYY-like C-terminal" evidence="12">
    <location>
        <begin position="338"/>
        <end position="401"/>
    </location>
</feature>
<evidence type="ECO:0000256" key="6">
    <source>
        <dbReference type="ARBA" id="ARBA00022884"/>
    </source>
</evidence>
<keyword evidence="14" id="KW-1185">Reference proteome</keyword>
<keyword evidence="6 11" id="KW-0694">RNA-binding</keyword>
<dbReference type="InterPro" id="IPR014729">
    <property type="entry name" value="Rossmann-like_a/b/a_fold"/>
</dbReference>
<evidence type="ECO:0000259" key="12">
    <source>
        <dbReference type="Pfam" id="PF22421"/>
    </source>
</evidence>
<dbReference type="NCBIfam" id="TIGR00234">
    <property type="entry name" value="tyrS"/>
    <property type="match status" value="1"/>
</dbReference>
<evidence type="ECO:0000256" key="1">
    <source>
        <dbReference type="ARBA" id="ARBA00011738"/>
    </source>
</evidence>
<dbReference type="GO" id="GO:0005829">
    <property type="term" value="C:cytosol"/>
    <property type="evidence" value="ECO:0007669"/>
    <property type="project" value="TreeGrafter"/>
</dbReference>
<keyword evidence="7 10" id="KW-0648">Protein biosynthesis</keyword>
<dbReference type="PANTHER" id="PTHR11766:SF1">
    <property type="entry name" value="TYROSINE--TRNA LIGASE"/>
    <property type="match status" value="1"/>
</dbReference>
<evidence type="ECO:0000256" key="11">
    <source>
        <dbReference type="PROSITE-ProRule" id="PRU00182"/>
    </source>
</evidence>
<dbReference type="HAMAP" id="MF_02007">
    <property type="entry name" value="Tyr_tRNA_synth_type2"/>
    <property type="match status" value="1"/>
</dbReference>
<keyword evidence="2 10" id="KW-0963">Cytoplasm</keyword>